<sequence length="353" mass="41197">MSAILDKWEFHSLRSLLFLHFKSPPQLKVTGLESLEIISKTELNLSQIQKMYPDQVSLIIDAPHFCKDPNQRSIEFHKLQYLSITRTLSFSSCELKEQDQDRKAQLFAAVNCLNLPSLLILDFKFQDGTYETNMDLHFPAPQLQFIKLRIMEPTFKGDDSEIHEDGYDSDIEQDSMVRGDAHKFKFQYHISDFPQLKHLLIPSLFNTIRIKNCRNLETIQAYNPTYNSKLYADSVPNLSLLNICALSQKQQKSVIRFPISNNHRLLTLDKTTTFEDLRNNRYAQSNISAYNEDYRHSQGERKKLYVHQYKLVSQECSYSSILQRYENSLLGEYREKMKQGPTVTEEYGVLKAV</sequence>
<name>A0A9P8TJN2_WICPI</name>
<dbReference type="Proteomes" id="UP000774326">
    <property type="component" value="Unassembled WGS sequence"/>
</dbReference>
<gene>
    <name evidence="1" type="ORF">WICPIJ_007718</name>
</gene>
<proteinExistence type="predicted"/>
<reference evidence="1" key="1">
    <citation type="journal article" date="2021" name="Open Biol.">
        <title>Shared evolutionary footprints suggest mitochondrial oxidative damage underlies multiple complex I losses in fungi.</title>
        <authorList>
            <person name="Schikora-Tamarit M.A."/>
            <person name="Marcet-Houben M."/>
            <person name="Nosek J."/>
            <person name="Gabaldon T."/>
        </authorList>
    </citation>
    <scope>NUCLEOTIDE SEQUENCE</scope>
    <source>
        <strain evidence="1">CBS2887</strain>
    </source>
</reference>
<evidence type="ECO:0000313" key="2">
    <source>
        <dbReference type="Proteomes" id="UP000774326"/>
    </source>
</evidence>
<reference evidence="1" key="2">
    <citation type="submission" date="2021-01" db="EMBL/GenBank/DDBJ databases">
        <authorList>
            <person name="Schikora-Tamarit M.A."/>
        </authorList>
    </citation>
    <scope>NUCLEOTIDE SEQUENCE</scope>
    <source>
        <strain evidence="1">CBS2887</strain>
    </source>
</reference>
<evidence type="ECO:0000313" key="1">
    <source>
        <dbReference type="EMBL" id="KAH3681316.1"/>
    </source>
</evidence>
<accession>A0A9P8TJN2</accession>
<keyword evidence="2" id="KW-1185">Reference proteome</keyword>
<dbReference type="EMBL" id="JAEUBG010004470">
    <property type="protein sequence ID" value="KAH3681316.1"/>
    <property type="molecule type" value="Genomic_DNA"/>
</dbReference>
<comment type="caution">
    <text evidence="1">The sequence shown here is derived from an EMBL/GenBank/DDBJ whole genome shotgun (WGS) entry which is preliminary data.</text>
</comment>
<protein>
    <submittedName>
        <fullName evidence="1">Uncharacterized protein</fullName>
    </submittedName>
</protein>
<dbReference type="AlphaFoldDB" id="A0A9P8TJN2"/>
<organism evidence="1 2">
    <name type="scientific">Wickerhamomyces pijperi</name>
    <name type="common">Yeast</name>
    <name type="synonym">Pichia pijperi</name>
    <dbReference type="NCBI Taxonomy" id="599730"/>
    <lineage>
        <taxon>Eukaryota</taxon>
        <taxon>Fungi</taxon>
        <taxon>Dikarya</taxon>
        <taxon>Ascomycota</taxon>
        <taxon>Saccharomycotina</taxon>
        <taxon>Saccharomycetes</taxon>
        <taxon>Phaffomycetales</taxon>
        <taxon>Wickerhamomycetaceae</taxon>
        <taxon>Wickerhamomyces</taxon>
    </lineage>
</organism>